<dbReference type="EMBL" id="KN847537">
    <property type="protein sequence ID" value="KIW05756.1"/>
    <property type="molecule type" value="Genomic_DNA"/>
</dbReference>
<gene>
    <name evidence="1" type="ORF">PV09_03612</name>
</gene>
<dbReference type="AlphaFoldDB" id="A0A0D1XSN7"/>
<name>A0A0D1XSN7_9PEZI</name>
<evidence type="ECO:0000313" key="2">
    <source>
        <dbReference type="Proteomes" id="UP000053259"/>
    </source>
</evidence>
<accession>A0A0D1XSN7</accession>
<dbReference type="RefSeq" id="XP_016215625.1">
    <property type="nucleotide sequence ID" value="XM_016356832.1"/>
</dbReference>
<sequence>MMTTSNKSDERVLLQSWKTYEFQLQQASLWIAIVTFCTDRPRHVRQYYCPLSLQLSSSRAIAGGARLARVRSRRAGRSADVTPSLVQIAAALAHRPGYIETPRRTSARV</sequence>
<dbReference type="HOGENOM" id="CLU_2186000_0_0_1"/>
<organism evidence="1 2">
    <name type="scientific">Verruconis gallopava</name>
    <dbReference type="NCBI Taxonomy" id="253628"/>
    <lineage>
        <taxon>Eukaryota</taxon>
        <taxon>Fungi</taxon>
        <taxon>Dikarya</taxon>
        <taxon>Ascomycota</taxon>
        <taxon>Pezizomycotina</taxon>
        <taxon>Dothideomycetes</taxon>
        <taxon>Pleosporomycetidae</taxon>
        <taxon>Venturiales</taxon>
        <taxon>Sympoventuriaceae</taxon>
        <taxon>Verruconis</taxon>
    </lineage>
</organism>
<dbReference type="InParanoid" id="A0A0D1XSN7"/>
<dbReference type="GeneID" id="27311585"/>
<reference evidence="1 2" key="1">
    <citation type="submission" date="2015-01" db="EMBL/GenBank/DDBJ databases">
        <title>The Genome Sequence of Ochroconis gallopava CBS43764.</title>
        <authorList>
            <consortium name="The Broad Institute Genomics Platform"/>
            <person name="Cuomo C."/>
            <person name="de Hoog S."/>
            <person name="Gorbushina A."/>
            <person name="Stielow B."/>
            <person name="Teixiera M."/>
            <person name="Abouelleil A."/>
            <person name="Chapman S.B."/>
            <person name="Priest M."/>
            <person name="Young S.K."/>
            <person name="Wortman J."/>
            <person name="Nusbaum C."/>
            <person name="Birren B."/>
        </authorList>
    </citation>
    <scope>NUCLEOTIDE SEQUENCE [LARGE SCALE GENOMIC DNA]</scope>
    <source>
        <strain evidence="1 2">CBS 43764</strain>
    </source>
</reference>
<dbReference type="Proteomes" id="UP000053259">
    <property type="component" value="Unassembled WGS sequence"/>
</dbReference>
<keyword evidence="2" id="KW-1185">Reference proteome</keyword>
<dbReference type="VEuPathDB" id="FungiDB:PV09_03612"/>
<proteinExistence type="predicted"/>
<protein>
    <submittedName>
        <fullName evidence="1">Uncharacterized protein</fullName>
    </submittedName>
</protein>
<evidence type="ECO:0000313" key="1">
    <source>
        <dbReference type="EMBL" id="KIW05756.1"/>
    </source>
</evidence>